<accession>A0A8T0GKS2</accession>
<dbReference type="InterPro" id="IPR011009">
    <property type="entry name" value="Kinase-like_dom_sf"/>
</dbReference>
<dbReference type="AlphaFoldDB" id="A0A8T0GKS2"/>
<evidence type="ECO:0000259" key="1">
    <source>
        <dbReference type="PROSITE" id="PS50011"/>
    </source>
</evidence>
<dbReference type="PROSITE" id="PS00108">
    <property type="entry name" value="PROTEIN_KINASE_ST"/>
    <property type="match status" value="1"/>
</dbReference>
<dbReference type="InterPro" id="IPR051681">
    <property type="entry name" value="Ser/Thr_Kinases-Pseudokinases"/>
</dbReference>
<organism evidence="2 3">
    <name type="scientific">Ceratodon purpureus</name>
    <name type="common">Fire moss</name>
    <name type="synonym">Dicranum purpureum</name>
    <dbReference type="NCBI Taxonomy" id="3225"/>
    <lineage>
        <taxon>Eukaryota</taxon>
        <taxon>Viridiplantae</taxon>
        <taxon>Streptophyta</taxon>
        <taxon>Embryophyta</taxon>
        <taxon>Bryophyta</taxon>
        <taxon>Bryophytina</taxon>
        <taxon>Bryopsida</taxon>
        <taxon>Dicranidae</taxon>
        <taxon>Pseudoditrichales</taxon>
        <taxon>Ditrichaceae</taxon>
        <taxon>Ceratodon</taxon>
    </lineage>
</organism>
<reference evidence="2" key="1">
    <citation type="submission" date="2020-06" db="EMBL/GenBank/DDBJ databases">
        <title>WGS assembly of Ceratodon purpureus strain R40.</title>
        <authorList>
            <person name="Carey S.B."/>
            <person name="Jenkins J."/>
            <person name="Shu S."/>
            <person name="Lovell J.T."/>
            <person name="Sreedasyam A."/>
            <person name="Maumus F."/>
            <person name="Tiley G.P."/>
            <person name="Fernandez-Pozo N."/>
            <person name="Barry K."/>
            <person name="Chen C."/>
            <person name="Wang M."/>
            <person name="Lipzen A."/>
            <person name="Daum C."/>
            <person name="Saski C.A."/>
            <person name="Payton A.C."/>
            <person name="Mcbreen J.C."/>
            <person name="Conrad R.E."/>
            <person name="Kollar L.M."/>
            <person name="Olsson S."/>
            <person name="Huttunen S."/>
            <person name="Landis J.B."/>
            <person name="Wickett N.J."/>
            <person name="Johnson M.G."/>
            <person name="Rensing S.A."/>
            <person name="Grimwood J."/>
            <person name="Schmutz J."/>
            <person name="Mcdaniel S.F."/>
        </authorList>
    </citation>
    <scope>NUCLEOTIDE SEQUENCE</scope>
    <source>
        <strain evidence="2">R40</strain>
    </source>
</reference>
<dbReference type="GO" id="GO:0004674">
    <property type="term" value="F:protein serine/threonine kinase activity"/>
    <property type="evidence" value="ECO:0007669"/>
    <property type="project" value="TreeGrafter"/>
</dbReference>
<evidence type="ECO:0000313" key="3">
    <source>
        <dbReference type="Proteomes" id="UP000822688"/>
    </source>
</evidence>
<dbReference type="SUPFAM" id="SSF56112">
    <property type="entry name" value="Protein kinase-like (PK-like)"/>
    <property type="match status" value="1"/>
</dbReference>
<dbReference type="GO" id="GO:0005524">
    <property type="term" value="F:ATP binding"/>
    <property type="evidence" value="ECO:0007669"/>
    <property type="project" value="InterPro"/>
</dbReference>
<proteinExistence type="predicted"/>
<dbReference type="PANTHER" id="PTHR44329:SF260">
    <property type="entry name" value="PROTEIN KINASE DOMAIN-CONTAINING PROTEIN"/>
    <property type="match status" value="1"/>
</dbReference>
<dbReference type="PANTHER" id="PTHR44329">
    <property type="entry name" value="SERINE/THREONINE-PROTEIN KINASE TNNI3K-RELATED"/>
    <property type="match status" value="1"/>
</dbReference>
<protein>
    <recommendedName>
        <fullName evidence="1">Protein kinase domain-containing protein</fullName>
    </recommendedName>
</protein>
<gene>
    <name evidence="2" type="ORF">KC19_10G118500</name>
</gene>
<evidence type="ECO:0000313" key="2">
    <source>
        <dbReference type="EMBL" id="KAG0559613.1"/>
    </source>
</evidence>
<dbReference type="InterPro" id="IPR001245">
    <property type="entry name" value="Ser-Thr/Tyr_kinase_cat_dom"/>
</dbReference>
<dbReference type="EMBL" id="CM026431">
    <property type="protein sequence ID" value="KAG0559613.1"/>
    <property type="molecule type" value="Genomic_DNA"/>
</dbReference>
<dbReference type="PROSITE" id="PS50011">
    <property type="entry name" value="PROTEIN_KINASE_DOM"/>
    <property type="match status" value="1"/>
</dbReference>
<name>A0A8T0GKS2_CERPU</name>
<keyword evidence="3" id="KW-1185">Reference proteome</keyword>
<comment type="caution">
    <text evidence="2">The sequence shown here is derived from an EMBL/GenBank/DDBJ whole genome shotgun (WGS) entry which is preliminary data.</text>
</comment>
<dbReference type="Proteomes" id="UP000822688">
    <property type="component" value="Chromosome 10"/>
</dbReference>
<dbReference type="InterPro" id="IPR008271">
    <property type="entry name" value="Ser/Thr_kinase_AS"/>
</dbReference>
<dbReference type="Pfam" id="PF07714">
    <property type="entry name" value="PK_Tyr_Ser-Thr"/>
    <property type="match status" value="1"/>
</dbReference>
<sequence>MGQALTRAFTACYAGHAGSDTKHVQVASSSVAHDECVTISASILTSSQGGECMTAGMSEEEIQASIETSKVQGWSELKQRSDDGAAPSGHAQENRVIWEQLKKQYPGSFRDFDEDGILKLGRRIAEGGQAHIYEATTHYLKGDLPDYDCVVKVFKLEGFSLADLQRQWPLATKKPLNKRFNKGGVVFGEILGFCCLIFNGTFLEDGRFAFVMKRYWGDLRTLINLKMKESNYQGPPFSHYDAIRIMLCIARGVKELHERGVLHRDLKAANVLLPLAQKNGDSDTNYAVVADFESAMLVQGTGFWRAPEVLEELQKRPCDRNVGIWTEKVDVYSFAMTCYEILTGHIPFDGYGRSDWKRVINGERPHLPDYIDLRVRKIVERCWHKEPSKRPTFEDMETELWHLWFGPRYANMESA</sequence>
<feature type="domain" description="Protein kinase" evidence="1">
    <location>
        <begin position="118"/>
        <end position="405"/>
    </location>
</feature>
<dbReference type="InterPro" id="IPR000719">
    <property type="entry name" value="Prot_kinase_dom"/>
</dbReference>
<dbReference type="SMART" id="SM00220">
    <property type="entry name" value="S_TKc"/>
    <property type="match status" value="1"/>
</dbReference>
<dbReference type="Gene3D" id="1.10.510.10">
    <property type="entry name" value="Transferase(Phosphotransferase) domain 1"/>
    <property type="match status" value="1"/>
</dbReference>